<sequence>MPKPDTFVEGSEPFTNYYKERLDAYLEANSIAENKHTAVLLSIIGAKPYNILRSLTALDLPSSKTYANLCQILQSHYCPKPLEIVERFKFHKRSQETGENVADFITAIKRLSEHCNFGAVLQTTLRDRFVCGLRDEAIQKRLLQERDLTFEGATNLALAIEMANRDAHDLQSSADKSIHKIDGIGNVKGIQGTLILKENFQPKFCKARPVPYALKKKVQQELENLEKQGIISSVRHSDWATPIVPVLKANGDVHLCGDYKTTVHGDEKGQNYGSLVFSLICLGWPCASPRDADY</sequence>
<dbReference type="EMBL" id="BMAT01007723">
    <property type="protein sequence ID" value="GFR69978.1"/>
    <property type="molecule type" value="Genomic_DNA"/>
</dbReference>
<name>A0AAV4FBC7_9GAST</name>
<dbReference type="PANTHER" id="PTHR37984">
    <property type="entry name" value="PROTEIN CBG26694"/>
    <property type="match status" value="1"/>
</dbReference>
<dbReference type="Proteomes" id="UP000762676">
    <property type="component" value="Unassembled WGS sequence"/>
</dbReference>
<comment type="caution">
    <text evidence="1">The sequence shown here is derived from an EMBL/GenBank/DDBJ whole genome shotgun (WGS) entry which is preliminary data.</text>
</comment>
<dbReference type="AlphaFoldDB" id="A0AAV4FBC7"/>
<keyword evidence="2" id="KW-1185">Reference proteome</keyword>
<dbReference type="SUPFAM" id="SSF56672">
    <property type="entry name" value="DNA/RNA polymerases"/>
    <property type="match status" value="1"/>
</dbReference>
<proteinExistence type="predicted"/>
<dbReference type="InterPro" id="IPR043502">
    <property type="entry name" value="DNA/RNA_pol_sf"/>
</dbReference>
<reference evidence="1 2" key="1">
    <citation type="journal article" date="2021" name="Elife">
        <title>Chloroplast acquisition without the gene transfer in kleptoplastic sea slugs, Plakobranchus ocellatus.</title>
        <authorList>
            <person name="Maeda T."/>
            <person name="Takahashi S."/>
            <person name="Yoshida T."/>
            <person name="Shimamura S."/>
            <person name="Takaki Y."/>
            <person name="Nagai Y."/>
            <person name="Toyoda A."/>
            <person name="Suzuki Y."/>
            <person name="Arimoto A."/>
            <person name="Ishii H."/>
            <person name="Satoh N."/>
            <person name="Nishiyama T."/>
            <person name="Hasebe M."/>
            <person name="Maruyama T."/>
            <person name="Minagawa J."/>
            <person name="Obokata J."/>
            <person name="Shigenobu S."/>
        </authorList>
    </citation>
    <scope>NUCLEOTIDE SEQUENCE [LARGE SCALE GENOMIC DNA]</scope>
</reference>
<dbReference type="PANTHER" id="PTHR37984:SF5">
    <property type="entry name" value="PROTEIN NYNRIN-LIKE"/>
    <property type="match status" value="1"/>
</dbReference>
<protein>
    <submittedName>
        <fullName evidence="1">Polyprotein</fullName>
    </submittedName>
</protein>
<dbReference type="InterPro" id="IPR050951">
    <property type="entry name" value="Retrovirus_Pol_polyprotein"/>
</dbReference>
<evidence type="ECO:0000313" key="2">
    <source>
        <dbReference type="Proteomes" id="UP000762676"/>
    </source>
</evidence>
<gene>
    <name evidence="1" type="ORF">ElyMa_003773600</name>
</gene>
<organism evidence="1 2">
    <name type="scientific">Elysia marginata</name>
    <dbReference type="NCBI Taxonomy" id="1093978"/>
    <lineage>
        <taxon>Eukaryota</taxon>
        <taxon>Metazoa</taxon>
        <taxon>Spiralia</taxon>
        <taxon>Lophotrochozoa</taxon>
        <taxon>Mollusca</taxon>
        <taxon>Gastropoda</taxon>
        <taxon>Heterobranchia</taxon>
        <taxon>Euthyneura</taxon>
        <taxon>Panpulmonata</taxon>
        <taxon>Sacoglossa</taxon>
        <taxon>Placobranchoidea</taxon>
        <taxon>Plakobranchidae</taxon>
        <taxon>Elysia</taxon>
    </lineage>
</organism>
<accession>A0AAV4FBC7</accession>
<dbReference type="Gene3D" id="3.10.10.10">
    <property type="entry name" value="HIV Type 1 Reverse Transcriptase, subunit A, domain 1"/>
    <property type="match status" value="1"/>
</dbReference>
<evidence type="ECO:0000313" key="1">
    <source>
        <dbReference type="EMBL" id="GFR69978.1"/>
    </source>
</evidence>